<keyword evidence="4" id="KW-0472">Membrane</keyword>
<organism evidence="6 7">
    <name type="scientific">Chytriomyces confervae</name>
    <dbReference type="NCBI Taxonomy" id="246404"/>
    <lineage>
        <taxon>Eukaryota</taxon>
        <taxon>Fungi</taxon>
        <taxon>Fungi incertae sedis</taxon>
        <taxon>Chytridiomycota</taxon>
        <taxon>Chytridiomycota incertae sedis</taxon>
        <taxon>Chytridiomycetes</taxon>
        <taxon>Chytridiales</taxon>
        <taxon>Chytriomycetaceae</taxon>
        <taxon>Chytriomyces</taxon>
    </lineage>
</organism>
<reference evidence="6 7" key="1">
    <citation type="journal article" date="2019" name="Sci. Rep.">
        <title>Comparative genomics of chytrid fungi reveal insights into the obligate biotrophic and pathogenic lifestyle of Synchytrium endobioticum.</title>
        <authorList>
            <person name="van de Vossenberg B.T.L.H."/>
            <person name="Warris S."/>
            <person name="Nguyen H.D.T."/>
            <person name="van Gent-Pelzer M.P.E."/>
            <person name="Joly D.L."/>
            <person name="van de Geest H.C."/>
            <person name="Bonants P.J.M."/>
            <person name="Smith D.S."/>
            <person name="Levesque C.A."/>
            <person name="van der Lee T.A.J."/>
        </authorList>
    </citation>
    <scope>NUCLEOTIDE SEQUENCE [LARGE SCALE GENOMIC DNA]</scope>
    <source>
        <strain evidence="6 7">CBS 675.73</strain>
    </source>
</reference>
<comment type="similarity">
    <text evidence="1">Belongs to the BTG family.</text>
</comment>
<dbReference type="EC" id="3.4.13.19" evidence="2"/>
<dbReference type="GO" id="GO:0070573">
    <property type="term" value="F:metallodipeptidase activity"/>
    <property type="evidence" value="ECO:0007669"/>
    <property type="project" value="InterPro"/>
</dbReference>
<dbReference type="PRINTS" id="PR00310">
    <property type="entry name" value="ANTIPRLFBTG1"/>
</dbReference>
<feature type="region of interest" description="Disordered" evidence="3">
    <location>
        <begin position="770"/>
        <end position="854"/>
    </location>
</feature>
<proteinExistence type="inferred from homology"/>
<dbReference type="STRING" id="246404.A0A507FH28"/>
<keyword evidence="4" id="KW-0812">Transmembrane</keyword>
<feature type="compositionally biased region" description="Low complexity" evidence="3">
    <location>
        <begin position="614"/>
        <end position="631"/>
    </location>
</feature>
<dbReference type="InterPro" id="IPR036054">
    <property type="entry name" value="BTG-like_sf"/>
</dbReference>
<dbReference type="InterPro" id="IPR002087">
    <property type="entry name" value="Anti_prolifrtn"/>
</dbReference>
<evidence type="ECO:0000259" key="5">
    <source>
        <dbReference type="SMART" id="SM00099"/>
    </source>
</evidence>
<comment type="cofactor">
    <cofactor evidence="2">
        <name>Zn(2+)</name>
        <dbReference type="ChEBI" id="CHEBI:29105"/>
    </cofactor>
</comment>
<dbReference type="PANTHER" id="PTHR10443:SF12">
    <property type="entry name" value="DIPEPTIDASE"/>
    <property type="match status" value="1"/>
</dbReference>
<dbReference type="PANTHER" id="PTHR10443">
    <property type="entry name" value="MICROSOMAL DIPEPTIDASE"/>
    <property type="match status" value="1"/>
</dbReference>
<dbReference type="GO" id="GO:0006508">
    <property type="term" value="P:proteolysis"/>
    <property type="evidence" value="ECO:0007669"/>
    <property type="project" value="UniProtKB-KW"/>
</dbReference>
<dbReference type="AlphaFoldDB" id="A0A507FH28"/>
<dbReference type="SUPFAM" id="SSF160696">
    <property type="entry name" value="BTG domain-like"/>
    <property type="match status" value="1"/>
</dbReference>
<evidence type="ECO:0000256" key="2">
    <source>
        <dbReference type="RuleBase" id="RU341113"/>
    </source>
</evidence>
<keyword evidence="2" id="KW-0862">Zinc</keyword>
<feature type="compositionally biased region" description="Low complexity" evidence="3">
    <location>
        <begin position="722"/>
        <end position="733"/>
    </location>
</feature>
<keyword evidence="2" id="KW-0224">Dipeptidase</keyword>
<feature type="compositionally biased region" description="Low complexity" evidence="3">
    <location>
        <begin position="840"/>
        <end position="850"/>
    </location>
</feature>
<keyword evidence="7" id="KW-1185">Reference proteome</keyword>
<keyword evidence="2" id="KW-0479">Metal-binding</keyword>
<evidence type="ECO:0000313" key="6">
    <source>
        <dbReference type="EMBL" id="TPX75711.1"/>
    </source>
</evidence>
<evidence type="ECO:0000256" key="3">
    <source>
        <dbReference type="SAM" id="MobiDB-lite"/>
    </source>
</evidence>
<comment type="similarity">
    <text evidence="2">Belongs to the metallo-dependent hydrolases superfamily. Peptidase M19 family.</text>
</comment>
<dbReference type="Pfam" id="PF01244">
    <property type="entry name" value="Peptidase_M19"/>
    <property type="match status" value="1"/>
</dbReference>
<dbReference type="SUPFAM" id="SSF51556">
    <property type="entry name" value="Metallo-dependent hydrolases"/>
    <property type="match status" value="1"/>
</dbReference>
<dbReference type="CDD" id="cd01301">
    <property type="entry name" value="rDP_like"/>
    <property type="match status" value="1"/>
</dbReference>
<dbReference type="InterPro" id="IPR008257">
    <property type="entry name" value="Pept_M19"/>
</dbReference>
<evidence type="ECO:0000313" key="7">
    <source>
        <dbReference type="Proteomes" id="UP000320333"/>
    </source>
</evidence>
<dbReference type="InterPro" id="IPR032466">
    <property type="entry name" value="Metal_Hydrolase"/>
</dbReference>
<feature type="compositionally biased region" description="Low complexity" evidence="3">
    <location>
        <begin position="770"/>
        <end position="803"/>
    </location>
</feature>
<feature type="transmembrane region" description="Helical" evidence="4">
    <location>
        <begin position="21"/>
        <end position="37"/>
    </location>
</feature>
<dbReference type="OrthoDB" id="445695at2759"/>
<keyword evidence="2" id="KW-0482">Metalloprotease</keyword>
<evidence type="ECO:0000256" key="4">
    <source>
        <dbReference type="SAM" id="Phobius"/>
    </source>
</evidence>
<gene>
    <name evidence="6" type="ORF">CcCBS67573_g03017</name>
</gene>
<name>A0A507FH28_9FUNG</name>
<dbReference type="Gene3D" id="3.90.640.90">
    <property type="entry name" value="Anti-proliferative protein, N-terminal domain"/>
    <property type="match status" value="1"/>
</dbReference>
<comment type="caution">
    <text evidence="6">The sequence shown here is derived from an EMBL/GenBank/DDBJ whole genome shotgun (WGS) entry which is preliminary data.</text>
</comment>
<dbReference type="PROSITE" id="PS51365">
    <property type="entry name" value="RENAL_DIPEPTIDASE_2"/>
    <property type="match status" value="1"/>
</dbReference>
<dbReference type="Pfam" id="PF07742">
    <property type="entry name" value="BTG"/>
    <property type="match status" value="1"/>
</dbReference>
<feature type="region of interest" description="Disordered" evidence="3">
    <location>
        <begin position="717"/>
        <end position="745"/>
    </location>
</feature>
<comment type="catalytic activity">
    <reaction evidence="2">
        <text>an L-aminoacyl-L-amino acid + H2O = 2 an L-alpha-amino acid</text>
        <dbReference type="Rhea" id="RHEA:48940"/>
        <dbReference type="ChEBI" id="CHEBI:15377"/>
        <dbReference type="ChEBI" id="CHEBI:59869"/>
        <dbReference type="ChEBI" id="CHEBI:77460"/>
        <dbReference type="EC" id="3.4.13.19"/>
    </reaction>
</comment>
<accession>A0A507FH28</accession>
<dbReference type="GO" id="GO:0046872">
    <property type="term" value="F:metal ion binding"/>
    <property type="evidence" value="ECO:0007669"/>
    <property type="project" value="UniProtKB-UniRule"/>
</dbReference>
<feature type="compositionally biased region" description="Polar residues" evidence="3">
    <location>
        <begin position="807"/>
        <end position="816"/>
    </location>
</feature>
<dbReference type="InterPro" id="IPR000180">
    <property type="entry name" value="Dipep_AS"/>
</dbReference>
<keyword evidence="2" id="KW-0645">Protease</keyword>
<feature type="region of interest" description="Disordered" evidence="3">
    <location>
        <begin position="607"/>
        <end position="631"/>
    </location>
</feature>
<keyword evidence="2" id="KW-0378">Hydrolase</keyword>
<dbReference type="Gene3D" id="3.20.20.140">
    <property type="entry name" value="Metal-dependent hydrolases"/>
    <property type="match status" value="1"/>
</dbReference>
<dbReference type="PROSITE" id="PS00869">
    <property type="entry name" value="RENAL_DIPEPTIDASE_1"/>
    <property type="match status" value="1"/>
</dbReference>
<sequence length="862" mass="93981">MTSETTTLLAKRVKRGLRIHVLVPLMAALGLILVWFMRLPADEEARLWEARRSDINLATETPLEAALRILDYAPVIDTHNDLPIRISAMGALKDVDLTNLPISEFQTDITRLRQGRVGAQFWSAYVPCSDYRQQTDSVRATLDQIDTIKRIVRFNSDHFEFARSVEDIKSIVRRGKIASLIGIEGAHQIDASMGALRAMYELGVRYMTLTHTCHSAWADSCQGEPIHGGLTTDGHRFVREMNRLGMLVDISHVSAETMKQTIMASKAPVIFSHSSAFAMTPVPRNVPDDILKLLPDRDGVVQINFINGFLSRNGTGKAGLFEIVDHMEHIRNLVGAKHIGLGADFDGGPINDFALRDVSKYPDLIAELIHRGFSEKEIVGINGGNLLRVMARVESVASAMQAAGAEMEEVGMHVQKQHTSAALPTHSMQLAEIRVLTSFLRQCMQSASSQPPVGLHASSAAYDADIAAMNPALVALVAQSLPPFRAAVSEHAGAVFADALATRLASRLSGHWHPESPWKGSAYRSISFVNGKPDSLLDDAAREASVNNLSAFFPSNVTFWIDPGHVSFRITDRGTVMNIWGQDASIPSHPVHTQPYDQKSHAVAIRSAKSASKLSGSPVASALPPSPPHLSRQQLRQLKIQQKQSELQEMARSLSNQYSNLYNQQFPNLSSSVASSPSLVASSAASPVMSPGGMSMMMAGSPPQSPPLLMKPQLTVSSYANSSPSTSSSSSPSSPSPSPKKQPHNEYLYEHHHNSNEAIQQYSQQHSYFYNQQQQQQQQQLHLNQQAHQQQNSRKRSNGNNKKQNARSHVTGSISSHPGAHAQSWRHGNNAGNSAGRATGGKTSSNGNSGYFFNGPVSAAAF</sequence>
<dbReference type="Proteomes" id="UP000320333">
    <property type="component" value="Unassembled WGS sequence"/>
</dbReference>
<dbReference type="EMBL" id="QEAP01000071">
    <property type="protein sequence ID" value="TPX75711.1"/>
    <property type="molecule type" value="Genomic_DNA"/>
</dbReference>
<evidence type="ECO:0000256" key="1">
    <source>
        <dbReference type="ARBA" id="ARBA00007989"/>
    </source>
</evidence>
<protein>
    <recommendedName>
        <fullName evidence="2">Dipeptidase</fullName>
        <ecNumber evidence="2">3.4.13.19</ecNumber>
    </recommendedName>
</protein>
<dbReference type="SMART" id="SM00099">
    <property type="entry name" value="btg1"/>
    <property type="match status" value="1"/>
</dbReference>
<feature type="domain" description="Anti-proliferative protein" evidence="5">
    <location>
        <begin position="462"/>
        <end position="573"/>
    </location>
</feature>
<keyword evidence="4" id="KW-1133">Transmembrane helix</keyword>